<reference evidence="3" key="1">
    <citation type="submission" date="2018-10" db="EMBL/GenBank/DDBJ databases">
        <authorList>
            <person name="Peiro R."/>
            <person name="Begona"/>
            <person name="Cbmso G."/>
            <person name="Lopez M."/>
            <person name="Gonzalez S."/>
            <person name="Sacristan E."/>
            <person name="Castillo E."/>
        </authorList>
    </citation>
    <scope>NUCLEOTIDE SEQUENCE [LARGE SCALE GENOMIC DNA]</scope>
</reference>
<gene>
    <name evidence="1" type="ORF">GJ689_21995</name>
    <name evidence="2" type="ORF">RHODGE_RHODGE_04692</name>
</gene>
<comment type="caution">
    <text evidence="2">The sequence shown here is derived from an EMBL/GenBank/DDBJ whole genome shotgun (WGS) entry which is preliminary data.</text>
</comment>
<proteinExistence type="predicted"/>
<sequence>MNASSSSGPSLTTTLVSVARSILSDLFHPYRPERHYMRGPGPKWREKNLVNIVVIRPDRSMRSTPARIRIRI</sequence>
<evidence type="ECO:0000313" key="1">
    <source>
        <dbReference type="EMBL" id="MTW18874.1"/>
    </source>
</evidence>
<dbReference type="RefSeq" id="WP_129611443.1">
    <property type="nucleotide sequence ID" value="NZ_UWOC01000202.1"/>
</dbReference>
<dbReference type="Proteomes" id="UP000289200">
    <property type="component" value="Unassembled WGS sequence"/>
</dbReference>
<evidence type="ECO:0000313" key="4">
    <source>
        <dbReference type="Proteomes" id="UP000438991"/>
    </source>
</evidence>
<accession>A0A447D1U4</accession>
<dbReference type="Proteomes" id="UP000438991">
    <property type="component" value="Unassembled WGS sequence"/>
</dbReference>
<keyword evidence="3" id="KW-1185">Reference proteome</keyword>
<reference evidence="1 4" key="3">
    <citation type="submission" date="2019-11" db="EMBL/GenBank/DDBJ databases">
        <title>Whole-genome sequence of Rhodoplanes serenus DSM 18633, type strain.</title>
        <authorList>
            <person name="Kyndt J.A."/>
            <person name="Meyer T.E."/>
        </authorList>
    </citation>
    <scope>NUCLEOTIDE SEQUENCE [LARGE SCALE GENOMIC DNA]</scope>
    <source>
        <strain evidence="1 4">DSM 18633</strain>
    </source>
</reference>
<organism evidence="2 3">
    <name type="scientific">Rhodoplanes serenus</name>
    <dbReference type="NCBI Taxonomy" id="200615"/>
    <lineage>
        <taxon>Bacteria</taxon>
        <taxon>Pseudomonadati</taxon>
        <taxon>Pseudomonadota</taxon>
        <taxon>Alphaproteobacteria</taxon>
        <taxon>Hyphomicrobiales</taxon>
        <taxon>Nitrobacteraceae</taxon>
        <taxon>Rhodoplanes</taxon>
    </lineage>
</organism>
<dbReference type="AlphaFoldDB" id="A0A447D1U4"/>
<protein>
    <submittedName>
        <fullName evidence="2">Uncharacterized protein</fullName>
    </submittedName>
</protein>
<dbReference type="OrthoDB" id="8086182at2"/>
<name>A0A447D1U4_9BRAD</name>
<evidence type="ECO:0000313" key="3">
    <source>
        <dbReference type="Proteomes" id="UP000289200"/>
    </source>
</evidence>
<dbReference type="EMBL" id="WNKV01000021">
    <property type="protein sequence ID" value="MTW18874.1"/>
    <property type="molecule type" value="Genomic_DNA"/>
</dbReference>
<reference evidence="2" key="2">
    <citation type="submission" date="2018-10" db="EMBL/GenBank/DDBJ databases">
        <authorList>
            <person name="Peiro R."/>
            <person name="Begona"/>
            <person name="Cbmso G."/>
            <person name="Lopez M."/>
            <person name="Gonzalez S."/>
            <person name="Sacristan E."/>
            <person name="Castillo E."/>
        </authorList>
    </citation>
    <scope>NUCLEOTIDE SEQUENCE</scope>
    <source>
        <strain evidence="2">Rhod_genome</strain>
    </source>
</reference>
<evidence type="ECO:0000313" key="2">
    <source>
        <dbReference type="EMBL" id="VCU11479.1"/>
    </source>
</evidence>
<dbReference type="EMBL" id="UWOC01000202">
    <property type="protein sequence ID" value="VCU11479.1"/>
    <property type="molecule type" value="Genomic_DNA"/>
</dbReference>